<dbReference type="RefSeq" id="XP_044341413.1">
    <property type="nucleotide sequence ID" value="XM_044485478.1"/>
</dbReference>
<dbReference type="STRING" id="4565.A0A3B5Y3Y9"/>
<dbReference type="RefSeq" id="XP_044341578.1">
    <property type="nucleotide sequence ID" value="XM_044485643.1"/>
</dbReference>
<dbReference type="RefSeq" id="XP_044341438.1">
    <property type="nucleotide sequence ID" value="XM_044485503.1"/>
</dbReference>
<dbReference type="PANTHER" id="PTHR34835:SF68">
    <property type="entry name" value="UBIQUITIN-LIKE PROTEASE FAMILY PROFILE DOMAIN-CONTAINING PROTEIN"/>
    <property type="match status" value="1"/>
</dbReference>
<feature type="compositionally biased region" description="Basic and acidic residues" evidence="1">
    <location>
        <begin position="334"/>
        <end position="345"/>
    </location>
</feature>
<dbReference type="RefSeq" id="XP_044341473.1">
    <property type="nucleotide sequence ID" value="XM_044485538.1"/>
</dbReference>
<dbReference type="RefSeq" id="XP_044341534.1">
    <property type="nucleotide sequence ID" value="XM_044485599.1"/>
</dbReference>
<dbReference type="RefSeq" id="XP_044341593.1">
    <property type="nucleotide sequence ID" value="XM_044485658.1"/>
</dbReference>
<dbReference type="PANTHER" id="PTHR34835">
    <property type="entry name" value="OS07G0283600 PROTEIN-RELATED"/>
    <property type="match status" value="1"/>
</dbReference>
<keyword evidence="3" id="KW-1185">Reference proteome</keyword>
<dbReference type="RefSeq" id="XP_044341613.1">
    <property type="nucleotide sequence ID" value="XM_044485678.1"/>
</dbReference>
<dbReference type="RefSeq" id="XP_044341508.1">
    <property type="nucleotide sequence ID" value="XM_044485573.1"/>
</dbReference>
<evidence type="ECO:0000313" key="3">
    <source>
        <dbReference type="Proteomes" id="UP000019116"/>
    </source>
</evidence>
<dbReference type="Gramene" id="TraesWEE_scaffold_036770_01G000500.1">
    <property type="protein sequence ID" value="TraesWEE_scaffold_036770_01G000500.1"/>
    <property type="gene ID" value="TraesWEE_scaffold_036770_01G000500"/>
</dbReference>
<proteinExistence type="predicted"/>
<protein>
    <submittedName>
        <fullName evidence="2">Uncharacterized protein</fullName>
    </submittedName>
</protein>
<dbReference type="GeneID" id="123062126"/>
<dbReference type="AlphaFoldDB" id="A0A3B5Y3Y9"/>
<dbReference type="RefSeq" id="XP_044341460.1">
    <property type="nucleotide sequence ID" value="XM_044485525.1"/>
</dbReference>
<sequence length="414" mass="46498">MYSPGGEDDGLYGEHGCEQDEPVSVTSRLSVKQVVTVVQSFGEYKRWLVSEIGFGGMLKLPLIAKIDLKLSLWVMRKVEVVSRMIVIDKDRKLLFTPEDFHKVFGVPCGNRDVRGRDGDISIRSVEFIKDIIGMNRSAAHSLKAAEIFLYRDINESSTKMEDCFQIAFVIFVLGYVIAPSMKHDYMTIDFWGAVANPELIGQFNWCQYAMDKLMGAVIKLKHDDEERAMTINLFGCHFFFQSLRELSLLLNEQNVRCRLNASELRNKMQADMFSFADRLVSIVKEHCRCCARRGLKRCITLVEQGAASEGVPGMFKTPMRHVGRQLDLSDDDDGGRNYEPREKSPRGSIRIGCHGAQDSIGCVGMQEDGDANVIYNNSVAVQNVASVDNGIADRLTVYAQTVADMVRCMYCSCA</sequence>
<reference evidence="2" key="1">
    <citation type="submission" date="2018-08" db="EMBL/GenBank/DDBJ databases">
        <authorList>
            <person name="Rossello M."/>
        </authorList>
    </citation>
    <scope>NUCLEOTIDE SEQUENCE [LARGE SCALE GENOMIC DNA]</scope>
    <source>
        <strain evidence="2">cv. Chinese Spring</strain>
    </source>
</reference>
<dbReference type="Proteomes" id="UP000019116">
    <property type="component" value="Chromosome 1A"/>
</dbReference>
<feature type="region of interest" description="Disordered" evidence="1">
    <location>
        <begin position="325"/>
        <end position="348"/>
    </location>
</feature>
<dbReference type="RefSeq" id="XP_044341617.1">
    <property type="nucleotide sequence ID" value="XM_044485682.1"/>
</dbReference>
<dbReference type="RefSeq" id="XP_044341452.1">
    <property type="nucleotide sequence ID" value="XM_044485517.1"/>
</dbReference>
<gene>
    <name evidence="2" type="primary">LOC123062126</name>
</gene>
<dbReference type="RefSeq" id="XP_044341646.1">
    <property type="nucleotide sequence ID" value="XM_044485711.1"/>
</dbReference>
<dbReference type="RefSeq" id="XP_044341446.1">
    <property type="nucleotide sequence ID" value="XM_044485511.1"/>
</dbReference>
<dbReference type="RefSeq" id="XP_044341501.1">
    <property type="nucleotide sequence ID" value="XM_044485566.1"/>
</dbReference>
<evidence type="ECO:0000256" key="1">
    <source>
        <dbReference type="SAM" id="MobiDB-lite"/>
    </source>
</evidence>
<reference evidence="2" key="2">
    <citation type="submission" date="2018-10" db="UniProtKB">
        <authorList>
            <consortium name="EnsemblPlants"/>
        </authorList>
    </citation>
    <scope>IDENTIFICATION</scope>
</reference>
<evidence type="ECO:0000313" key="2">
    <source>
        <dbReference type="EnsemblPlants" id="TraesCS1A02G328400.1"/>
    </source>
</evidence>
<dbReference type="RefSeq" id="XP_044341489.1">
    <property type="nucleotide sequence ID" value="XM_044485554.1"/>
</dbReference>
<dbReference type="KEGG" id="taes:123062126"/>
<dbReference type="RefSeq" id="XP_044341496.1">
    <property type="nucleotide sequence ID" value="XM_044485561.1"/>
</dbReference>
<dbReference type="RefSeq" id="XP_044341631.1">
    <property type="nucleotide sequence ID" value="XM_044485696.1"/>
</dbReference>
<dbReference type="RefSeq" id="XP_044341430.1">
    <property type="nucleotide sequence ID" value="XM_044485495.1"/>
</dbReference>
<organism evidence="2">
    <name type="scientific">Triticum aestivum</name>
    <name type="common">Wheat</name>
    <dbReference type="NCBI Taxonomy" id="4565"/>
    <lineage>
        <taxon>Eukaryota</taxon>
        <taxon>Viridiplantae</taxon>
        <taxon>Streptophyta</taxon>
        <taxon>Embryophyta</taxon>
        <taxon>Tracheophyta</taxon>
        <taxon>Spermatophyta</taxon>
        <taxon>Magnoliopsida</taxon>
        <taxon>Liliopsida</taxon>
        <taxon>Poales</taxon>
        <taxon>Poaceae</taxon>
        <taxon>BOP clade</taxon>
        <taxon>Pooideae</taxon>
        <taxon>Triticodae</taxon>
        <taxon>Triticeae</taxon>
        <taxon>Triticinae</taxon>
        <taxon>Triticum</taxon>
    </lineage>
</organism>
<accession>A0A3B5Y3Y9</accession>
<dbReference type="Gramene" id="TraesCS1A03G0813100.1">
    <property type="protein sequence ID" value="TraesCS1A03G0813100.1.CDS"/>
    <property type="gene ID" value="TraesCS1A03G0813100"/>
</dbReference>
<dbReference type="OrthoDB" id="694371at2759"/>
<name>A0A3B5Y3Y9_WHEAT</name>
<dbReference type="RefSeq" id="XP_044341421.1">
    <property type="nucleotide sequence ID" value="XM_044485486.1"/>
</dbReference>
<dbReference type="RefSeq" id="XP_044341466.1">
    <property type="nucleotide sequence ID" value="XM_044485531.1"/>
</dbReference>
<dbReference type="RefSeq" id="XP_044341586.1">
    <property type="nucleotide sequence ID" value="XM_044485651.1"/>
</dbReference>
<dbReference type="Gramene" id="TraesCS1A02G328400.1">
    <property type="protein sequence ID" value="TraesCS1A02G328400.1"/>
    <property type="gene ID" value="TraesCS1A02G328400"/>
</dbReference>
<dbReference type="RefSeq" id="XP_044341481.1">
    <property type="nucleotide sequence ID" value="XM_044485546.1"/>
</dbReference>
<dbReference type="RefSeq" id="XP_044341624.1">
    <property type="nucleotide sequence ID" value="XM_044485689.1"/>
</dbReference>
<dbReference type="RefSeq" id="XP_044341653.1">
    <property type="nucleotide sequence ID" value="XM_044485718.1"/>
</dbReference>
<dbReference type="RefSeq" id="XP_044341639.1">
    <property type="nucleotide sequence ID" value="XM_044485704.1"/>
</dbReference>
<dbReference type="RefSeq" id="XP_044341608.1">
    <property type="nucleotide sequence ID" value="XM_044485673.1"/>
</dbReference>
<dbReference type="RefSeq" id="XP_044341561.1">
    <property type="nucleotide sequence ID" value="XM_044485626.1"/>
</dbReference>
<dbReference type="EnsemblPlants" id="TraesCS1A02G328400.1">
    <property type="protein sequence ID" value="TraesCS1A02G328400.1"/>
    <property type="gene ID" value="TraesCS1A02G328400"/>
</dbReference>
<dbReference type="RefSeq" id="XP_044341552.1">
    <property type="nucleotide sequence ID" value="XM_044485617.1"/>
</dbReference>
<dbReference type="RefSeq" id="XP_044341524.1">
    <property type="nucleotide sequence ID" value="XM_044485589.1"/>
</dbReference>
<dbReference type="RefSeq" id="XP_044341542.1">
    <property type="nucleotide sequence ID" value="XM_044485607.1"/>
</dbReference>
<dbReference type="RefSeq" id="XP_044341599.1">
    <property type="nucleotide sequence ID" value="XM_044485664.1"/>
</dbReference>
<dbReference type="RefSeq" id="XP_044341569.1">
    <property type="nucleotide sequence ID" value="XM_044485634.1"/>
</dbReference>
<dbReference type="RefSeq" id="XP_044341513.1">
    <property type="nucleotide sequence ID" value="XM_044485578.1"/>
</dbReference>